<feature type="compositionally biased region" description="Polar residues" evidence="15">
    <location>
        <begin position="1283"/>
        <end position="1292"/>
    </location>
</feature>
<dbReference type="Gene3D" id="3.30.230.10">
    <property type="match status" value="1"/>
</dbReference>
<evidence type="ECO:0000256" key="10">
    <source>
        <dbReference type="ARBA" id="ARBA00024731"/>
    </source>
</evidence>
<dbReference type="Gene3D" id="3.40.50.300">
    <property type="entry name" value="P-loop containing nucleotide triphosphate hydrolases"/>
    <property type="match status" value="1"/>
</dbReference>
<evidence type="ECO:0000256" key="13">
    <source>
        <dbReference type="PROSITE-ProRule" id="PRU00176"/>
    </source>
</evidence>
<dbReference type="InterPro" id="IPR005225">
    <property type="entry name" value="Small_GTP-bd"/>
</dbReference>
<feature type="compositionally biased region" description="Polar residues" evidence="15">
    <location>
        <begin position="950"/>
        <end position="961"/>
    </location>
</feature>
<dbReference type="CDD" id="cd16261">
    <property type="entry name" value="EF2_snRNP_III"/>
    <property type="match status" value="1"/>
</dbReference>
<evidence type="ECO:0000313" key="19">
    <source>
        <dbReference type="EMBL" id="KKY21419.1"/>
    </source>
</evidence>
<dbReference type="SUPFAM" id="SSF54980">
    <property type="entry name" value="EF-G C-terminal domain-like"/>
    <property type="match status" value="2"/>
</dbReference>
<dbReference type="Pfam" id="PF00642">
    <property type="entry name" value="zf-CCCH"/>
    <property type="match status" value="1"/>
</dbReference>
<dbReference type="Pfam" id="PF01480">
    <property type="entry name" value="PWI"/>
    <property type="match status" value="1"/>
</dbReference>
<reference evidence="19 20" key="1">
    <citation type="submission" date="2015-05" db="EMBL/GenBank/DDBJ databases">
        <title>Distinctive expansion of gene families associated with plant cell wall degradation and secondary metabolism in the genomes of grapevine trunk pathogens.</title>
        <authorList>
            <person name="Lawrence D.P."/>
            <person name="Travadon R."/>
            <person name="Rolshausen P.E."/>
            <person name="Baumgartner K."/>
        </authorList>
    </citation>
    <scope>NUCLEOTIDE SEQUENCE [LARGE SCALE GENOMIC DNA]</scope>
    <source>
        <strain evidence="19">UCRPC4</strain>
    </source>
</reference>
<evidence type="ECO:0000256" key="12">
    <source>
        <dbReference type="ARBA" id="ARBA00049117"/>
    </source>
</evidence>
<evidence type="ECO:0000256" key="1">
    <source>
        <dbReference type="ARBA" id="ARBA00004496"/>
    </source>
</evidence>
<dbReference type="SMART" id="SM00889">
    <property type="entry name" value="EFG_IV"/>
    <property type="match status" value="1"/>
</dbReference>
<dbReference type="SUPFAM" id="SSF54928">
    <property type="entry name" value="RNA-binding domain, RBD"/>
    <property type="match status" value="1"/>
</dbReference>
<dbReference type="Pfam" id="PF00076">
    <property type="entry name" value="RRM_1"/>
    <property type="match status" value="1"/>
</dbReference>
<evidence type="ECO:0000259" key="18">
    <source>
        <dbReference type="PROSITE" id="PS51722"/>
    </source>
</evidence>
<keyword evidence="20" id="KW-1185">Reference proteome</keyword>
<dbReference type="InterPro" id="IPR012677">
    <property type="entry name" value="Nucleotide-bd_a/b_plait_sf"/>
</dbReference>
<dbReference type="CDD" id="cd03700">
    <property type="entry name" value="EF2_snRNP_like_II"/>
    <property type="match status" value="1"/>
</dbReference>
<keyword evidence="6" id="KW-0378">Hydrolase</keyword>
<keyword evidence="7" id="KW-0648">Protein biosynthesis</keyword>
<dbReference type="GO" id="GO:0003723">
    <property type="term" value="F:RNA binding"/>
    <property type="evidence" value="ECO:0007669"/>
    <property type="project" value="UniProtKB-UniRule"/>
</dbReference>
<evidence type="ECO:0000256" key="2">
    <source>
        <dbReference type="ARBA" id="ARBA00017891"/>
    </source>
</evidence>
<dbReference type="PANTHER" id="PTHR42908">
    <property type="entry name" value="TRANSLATION ELONGATION FACTOR-RELATED"/>
    <property type="match status" value="1"/>
</dbReference>
<dbReference type="FunFam" id="3.90.1430.10:FF:000003">
    <property type="entry name" value="Elongation factor 2"/>
    <property type="match status" value="1"/>
</dbReference>
<evidence type="ECO:0000313" key="20">
    <source>
        <dbReference type="Proteomes" id="UP000053317"/>
    </source>
</evidence>
<dbReference type="Pfam" id="PF03764">
    <property type="entry name" value="EFG_IV"/>
    <property type="match status" value="1"/>
</dbReference>
<dbReference type="GO" id="GO:0003924">
    <property type="term" value="F:GTPase activity"/>
    <property type="evidence" value="ECO:0007669"/>
    <property type="project" value="InterPro"/>
</dbReference>
<keyword evidence="9" id="KW-0342">GTP-binding</keyword>
<dbReference type="GO" id="GO:0043022">
    <property type="term" value="F:ribosome binding"/>
    <property type="evidence" value="ECO:0007669"/>
    <property type="project" value="TreeGrafter"/>
</dbReference>
<dbReference type="CDD" id="cd04096">
    <property type="entry name" value="eEF2_snRNP_like_C"/>
    <property type="match status" value="1"/>
</dbReference>
<evidence type="ECO:0000256" key="14">
    <source>
        <dbReference type="PROSITE-ProRule" id="PRU00723"/>
    </source>
</evidence>
<dbReference type="InterPro" id="IPR014721">
    <property type="entry name" value="Ribsml_uS5_D2-typ_fold_subgr"/>
</dbReference>
<keyword evidence="5 19" id="KW-0251">Elongation factor</keyword>
<keyword evidence="8" id="KW-0496">Mitochondrion</keyword>
<dbReference type="Gene3D" id="2.40.30.10">
    <property type="entry name" value="Translation factors"/>
    <property type="match status" value="1"/>
</dbReference>
<keyword evidence="14" id="KW-0862">Zinc</keyword>
<feature type="region of interest" description="Disordered" evidence="15">
    <location>
        <begin position="1459"/>
        <end position="1495"/>
    </location>
</feature>
<feature type="region of interest" description="Disordered" evidence="15">
    <location>
        <begin position="1269"/>
        <end position="1294"/>
    </location>
</feature>
<evidence type="ECO:0000259" key="16">
    <source>
        <dbReference type="PROSITE" id="PS50102"/>
    </source>
</evidence>
<evidence type="ECO:0000256" key="4">
    <source>
        <dbReference type="ARBA" id="ARBA00022741"/>
    </source>
</evidence>
<dbReference type="PROSITE" id="PS00301">
    <property type="entry name" value="G_TR_1"/>
    <property type="match status" value="1"/>
</dbReference>
<feature type="compositionally biased region" description="Basic residues" evidence="15">
    <location>
        <begin position="968"/>
        <end position="980"/>
    </location>
</feature>
<organism evidence="19 20">
    <name type="scientific">Phaeomoniella chlamydospora</name>
    <name type="common">Phaeoacremonium chlamydosporum</name>
    <dbReference type="NCBI Taxonomy" id="158046"/>
    <lineage>
        <taxon>Eukaryota</taxon>
        <taxon>Fungi</taxon>
        <taxon>Dikarya</taxon>
        <taxon>Ascomycota</taxon>
        <taxon>Pezizomycotina</taxon>
        <taxon>Eurotiomycetes</taxon>
        <taxon>Chaetothyriomycetidae</taxon>
        <taxon>Phaeomoniellales</taxon>
        <taxon>Phaeomoniellaceae</taxon>
        <taxon>Phaeomoniella</taxon>
    </lineage>
</organism>
<dbReference type="Gene3D" id="3.30.70.870">
    <property type="entry name" value="Elongation Factor G (Translational Gtpase), domain 3"/>
    <property type="match status" value="1"/>
</dbReference>
<evidence type="ECO:0000256" key="9">
    <source>
        <dbReference type="ARBA" id="ARBA00023134"/>
    </source>
</evidence>
<evidence type="ECO:0000256" key="11">
    <source>
        <dbReference type="ARBA" id="ARBA00043866"/>
    </source>
</evidence>
<keyword evidence="3" id="KW-0963">Cytoplasm</keyword>
<dbReference type="NCBIfam" id="TIGR00231">
    <property type="entry name" value="small_GTP"/>
    <property type="match status" value="1"/>
</dbReference>
<dbReference type="InterPro" id="IPR000640">
    <property type="entry name" value="EFG_V-like"/>
</dbReference>
<evidence type="ECO:0000256" key="15">
    <source>
        <dbReference type="SAM" id="MobiDB-lite"/>
    </source>
</evidence>
<evidence type="ECO:0000256" key="7">
    <source>
        <dbReference type="ARBA" id="ARBA00022917"/>
    </source>
</evidence>
<dbReference type="InterPro" id="IPR000504">
    <property type="entry name" value="RRM_dom"/>
</dbReference>
<accession>A0A0G2EG66</accession>
<dbReference type="InterPro" id="IPR035647">
    <property type="entry name" value="EFG_III/V"/>
</dbReference>
<reference evidence="19 20" key="2">
    <citation type="submission" date="2015-05" db="EMBL/GenBank/DDBJ databases">
        <authorList>
            <person name="Morales-Cruz A."/>
            <person name="Amrine K.C."/>
            <person name="Cantu D."/>
        </authorList>
    </citation>
    <scope>NUCLEOTIDE SEQUENCE [LARGE SCALE GENOMIC DNA]</scope>
    <source>
        <strain evidence="19">UCRPC4</strain>
    </source>
</reference>
<dbReference type="SUPFAM" id="SSF54211">
    <property type="entry name" value="Ribosomal protein S5 domain 2-like"/>
    <property type="match status" value="1"/>
</dbReference>
<dbReference type="InterPro" id="IPR000571">
    <property type="entry name" value="Znf_CCCH"/>
</dbReference>
<dbReference type="InterPro" id="IPR000795">
    <property type="entry name" value="T_Tr_GTP-bd_dom"/>
</dbReference>
<dbReference type="InterPro" id="IPR041095">
    <property type="entry name" value="EFG_II"/>
</dbReference>
<dbReference type="Pfam" id="PF14492">
    <property type="entry name" value="EFG_III"/>
    <property type="match status" value="1"/>
</dbReference>
<gene>
    <name evidence="19" type="ORF">UCRPC4_g03682</name>
</gene>
<evidence type="ECO:0000256" key="3">
    <source>
        <dbReference type="ARBA" id="ARBA00022490"/>
    </source>
</evidence>
<feature type="region of interest" description="Disordered" evidence="15">
    <location>
        <begin position="898"/>
        <end position="983"/>
    </location>
</feature>
<keyword evidence="14" id="KW-0479">Metal-binding</keyword>
<comment type="function">
    <text evidence="11">May be involved in the turnover of nuclear polyadenylated (pA+) RNA.</text>
</comment>
<dbReference type="CDD" id="cd01681">
    <property type="entry name" value="aeEF2_snRNP_like_IV"/>
    <property type="match status" value="1"/>
</dbReference>
<dbReference type="InterPro" id="IPR009000">
    <property type="entry name" value="Transl_B-barrel_sf"/>
</dbReference>
<feature type="domain" description="C3H1-type" evidence="17">
    <location>
        <begin position="1034"/>
        <end position="1062"/>
    </location>
</feature>
<comment type="catalytic activity">
    <reaction evidence="12">
        <text>GTP + H2O = GDP + phosphate + H(+)</text>
        <dbReference type="Rhea" id="RHEA:19669"/>
        <dbReference type="ChEBI" id="CHEBI:15377"/>
        <dbReference type="ChEBI" id="CHEBI:15378"/>
        <dbReference type="ChEBI" id="CHEBI:37565"/>
        <dbReference type="ChEBI" id="CHEBI:43474"/>
        <dbReference type="ChEBI" id="CHEBI:58189"/>
    </reaction>
    <physiologicalReaction direction="left-to-right" evidence="12">
        <dbReference type="Rhea" id="RHEA:19670"/>
    </physiologicalReaction>
</comment>
<dbReference type="Pfam" id="PF00679">
    <property type="entry name" value="EFG_C"/>
    <property type="match status" value="1"/>
</dbReference>
<proteinExistence type="predicted"/>
<dbReference type="PANTHER" id="PTHR42908:SF10">
    <property type="entry name" value="EUKARYOTIC TRANSLATION ELONGATION FACTOR 2"/>
    <property type="match status" value="1"/>
</dbReference>
<comment type="subcellular location">
    <subcellularLocation>
        <location evidence="1">Cytoplasm</location>
    </subcellularLocation>
</comment>
<dbReference type="OrthoDB" id="364892at2759"/>
<dbReference type="Gene3D" id="3.30.70.240">
    <property type="match status" value="1"/>
</dbReference>
<feature type="compositionally biased region" description="Basic and acidic residues" evidence="15">
    <location>
        <begin position="1469"/>
        <end position="1495"/>
    </location>
</feature>
<dbReference type="Pfam" id="PF03144">
    <property type="entry name" value="GTP_EFTU_D2"/>
    <property type="match status" value="1"/>
</dbReference>
<feature type="zinc finger region" description="C3H1-type" evidence="14">
    <location>
        <begin position="1034"/>
        <end position="1062"/>
    </location>
</feature>
<keyword evidence="14" id="KW-0863">Zinc-finger</keyword>
<dbReference type="InterPro" id="IPR005517">
    <property type="entry name" value="Transl_elong_EFG/EF2_IV"/>
</dbReference>
<protein>
    <recommendedName>
        <fullName evidence="2">Elongation factor 2</fullName>
    </recommendedName>
</protein>
<dbReference type="FunFam" id="3.30.230.10:FF:000006">
    <property type="entry name" value="Translation elongation factor 2"/>
    <property type="match status" value="1"/>
</dbReference>
<dbReference type="Proteomes" id="UP000053317">
    <property type="component" value="Unassembled WGS sequence"/>
</dbReference>
<comment type="function">
    <text evidence="10">Catalyzes the GTP-dependent ribosomal translocation step during translation elongation. During this step, the ribosome changes from the pre-translocational (PRE) to the post-translocational (POST) state as the newly formed A-site-bound peptidyl-tRNA and P-site-bound deacylated tRNA move to the P and E sites, respectively. Catalyzes the coordinated movement of the two tRNA molecules, the mRNA and conformational changes in the ribosome.</text>
</comment>
<feature type="domain" description="RRM" evidence="16">
    <location>
        <begin position="1106"/>
        <end position="1188"/>
    </location>
</feature>
<dbReference type="InterPro" id="IPR035979">
    <property type="entry name" value="RBD_domain_sf"/>
</dbReference>
<dbReference type="InterPro" id="IPR002483">
    <property type="entry name" value="PWI_dom"/>
</dbReference>
<dbReference type="InterPro" id="IPR020568">
    <property type="entry name" value="Ribosomal_Su5_D2-typ_SF"/>
</dbReference>
<feature type="domain" description="Tr-type G" evidence="18">
    <location>
        <begin position="17"/>
        <end position="254"/>
    </location>
</feature>
<dbReference type="PROSITE" id="PS51722">
    <property type="entry name" value="G_TR_2"/>
    <property type="match status" value="1"/>
</dbReference>
<dbReference type="GO" id="GO:0008270">
    <property type="term" value="F:zinc ion binding"/>
    <property type="evidence" value="ECO:0007669"/>
    <property type="project" value="UniProtKB-KW"/>
</dbReference>
<dbReference type="SMART" id="SM00360">
    <property type="entry name" value="RRM"/>
    <property type="match status" value="1"/>
</dbReference>
<keyword evidence="4" id="KW-0547">Nucleotide-binding</keyword>
<dbReference type="PROSITE" id="PS50102">
    <property type="entry name" value="RRM"/>
    <property type="match status" value="1"/>
</dbReference>
<evidence type="ECO:0000259" key="17">
    <source>
        <dbReference type="PROSITE" id="PS50103"/>
    </source>
</evidence>
<dbReference type="GO" id="GO:0005525">
    <property type="term" value="F:GTP binding"/>
    <property type="evidence" value="ECO:0007669"/>
    <property type="project" value="UniProtKB-KW"/>
</dbReference>
<dbReference type="InterPro" id="IPR027417">
    <property type="entry name" value="P-loop_NTPase"/>
</dbReference>
<dbReference type="GO" id="GO:0005829">
    <property type="term" value="C:cytosol"/>
    <property type="evidence" value="ECO:0007669"/>
    <property type="project" value="TreeGrafter"/>
</dbReference>
<evidence type="ECO:0000256" key="8">
    <source>
        <dbReference type="ARBA" id="ARBA00023128"/>
    </source>
</evidence>
<dbReference type="FunFam" id="3.30.70.870:FF:000002">
    <property type="entry name" value="Translation elongation factor 2"/>
    <property type="match status" value="1"/>
</dbReference>
<evidence type="ECO:0000256" key="6">
    <source>
        <dbReference type="ARBA" id="ARBA00022801"/>
    </source>
</evidence>
<dbReference type="PROSITE" id="PS50103">
    <property type="entry name" value="ZF_C3H1"/>
    <property type="match status" value="1"/>
</dbReference>
<dbReference type="GO" id="GO:1990904">
    <property type="term" value="C:ribonucleoprotein complex"/>
    <property type="evidence" value="ECO:0007669"/>
    <property type="project" value="TreeGrafter"/>
</dbReference>
<comment type="caution">
    <text evidence="19">The sequence shown here is derived from an EMBL/GenBank/DDBJ whole genome shotgun (WGS) entry which is preliminary data.</text>
</comment>
<dbReference type="FunFam" id="3.30.70.240:FF:000003">
    <property type="entry name" value="Translation elongation factor 2"/>
    <property type="match status" value="1"/>
</dbReference>
<dbReference type="InterPro" id="IPR004161">
    <property type="entry name" value="EFTu-like_2"/>
</dbReference>
<dbReference type="FunFam" id="2.40.30.10:FF:000010">
    <property type="entry name" value="Translation elongation factor 2"/>
    <property type="match status" value="1"/>
</dbReference>
<dbReference type="SUPFAM" id="SSF52540">
    <property type="entry name" value="P-loop containing nucleoside triphosphate hydrolases"/>
    <property type="match status" value="1"/>
</dbReference>
<dbReference type="GO" id="GO:0003746">
    <property type="term" value="F:translation elongation factor activity"/>
    <property type="evidence" value="ECO:0007669"/>
    <property type="project" value="UniProtKB-KW"/>
</dbReference>
<dbReference type="Pfam" id="PF00009">
    <property type="entry name" value="GTP_EFTU"/>
    <property type="match status" value="1"/>
</dbReference>
<name>A0A0G2EG66_PHACM</name>
<dbReference type="FunFam" id="3.40.50.300:FF:000058">
    <property type="entry name" value="Translation elongation factor 2"/>
    <property type="match status" value="1"/>
</dbReference>
<keyword evidence="13" id="KW-0694">RNA-binding</keyword>
<dbReference type="CDD" id="cd01885">
    <property type="entry name" value="EF2"/>
    <property type="match status" value="1"/>
</dbReference>
<dbReference type="PRINTS" id="PR00315">
    <property type="entry name" value="ELONGATNFCT"/>
</dbReference>
<dbReference type="SMART" id="SM00838">
    <property type="entry name" value="EFG_C"/>
    <property type="match status" value="1"/>
</dbReference>
<dbReference type="InterPro" id="IPR031157">
    <property type="entry name" value="G_TR_CS"/>
</dbReference>
<dbReference type="SUPFAM" id="SSF50447">
    <property type="entry name" value="Translation proteins"/>
    <property type="match status" value="1"/>
</dbReference>
<evidence type="ECO:0000256" key="5">
    <source>
        <dbReference type="ARBA" id="ARBA00022768"/>
    </source>
</evidence>
<dbReference type="EMBL" id="LCWF01000085">
    <property type="protein sequence ID" value="KKY21419.1"/>
    <property type="molecule type" value="Genomic_DNA"/>
</dbReference>
<sequence>MVNFTVDEIRALMDRPANIRNMSVIAHVDHGKSTLTDSLVQRAGIISAAKAGEARFTDTRQDEQDRGITIKSTAISLYANLQDEEDIKDIPQKVDGNEFLVNLIDSPGHVDFSSEVTAALRVTDGALVVVDCVEGVCVQTETVLRQALSERIKPVVIINKVDRALLELQVEKEDLYQSFSRTIESVNVIIATYFDKALGDTQVYPDKGTVAFGSGLHGWAFTVRQFAVKYAKKFGVDRNKMMERLWGDNFFNPKTKKWTKNSEYEGKPLERAFNQFILTPIFQIFNAVKNAKKEEIQTLVGKLDIKLTGEEKDLEGKQMLKTVMRKFLPAADALLEMVILHLPSPVTAQKYRAETLYEGPPDDAACIAIRDCDPKGPLMLYVSKMVPTSDKGRFYAFGRVFSGTVRSGLKVRIQGPNYTPGKKEDLFIKAIQRTILMMGRFIEPLEDCPAGNIVGLVGIDQFLLKSGTLTTDDTAHNLKVMKFSVSPVVQRSVEVKNANDLPKLVEGLKRLSKSDPCVLTYISPSGEHVVAGAGELHLEICLKDLEEDHAGVPLRISDPIVQYRETVGGESSMQALSKSPNKHNRLYVIASPLGEEVSKDIEEGKISPKDDFKARARILADEHGWDVTDARKIWCFGPETTGANLLIDQTKAVQYLNEIKDSFVSGFQWATKEGPVAEEPMRSIRFNIMDVTLHADAIHRGGGQIIPTARRVLYAATLLAEPALLEPVYLVEIQVPEQAMGGIYGVLTRKRGHVFSEEQRPGTPLFTVKAYLPVNESFGFQSDLRAATGGQAFPQLVFDHWQILPGGSVLDTSTKPGQVVTETRKRKGVKEQIPPYTDYYDKLSDADSDVLGDYVLALLTSDEPDEKIMTSCLENLDDFLKENTKQFVADVFAKYGSQSKAKKSSLPPKPNLPNPKKTNPTAQAVRGGRGGRLGANNGPILAGRKRTLAEQETSSVNQPHQVSDRPTKTAKSRHRGKKSRQQNVKIEPGLAWAQTGMPIQGFQAGFPTFDPNDPTAPMRMFASFQQMMQILGMGGTQERCLEYDTKGFCSYGNACPFKHGEDTTGYPMESPMDRFERARAQELKLDVRERRANMSGLSQRFDTYYTTLGVALIPPFISEEEIREFFSQFGKVAEVKMQRRTFRCSVRFEDHDSAQRAYDSPKKLIDDSSIRTYWYDHGKENRMVHAGTGSYASRNGGEDDEETKIDIETFSQQQLIAQQAFEERMAKVKENQEARRQLKVQQQELLAKHEAEMKSLRVKLAKAEAKRNRLNGDLGTTRDGEESSAQSALDTKSLQKEKVQKALREQLTLLEAEARLLGIDPDAPVTSAADTSYGAYYSHARGGYRGRGSYRGRGRGGVYMLRSHGSGSVLRLDNRPRRVAITFPEGTVLDAEKDETLRHHLFSISPFQGIDQDPDKPQGRSVIVTYAERFQAEMLIDKGRNIPGIGDVEMRWVAGPVPAQQTNNGISKLDGHGDDGDAHMTDDTESRDVAAVRRDRTEDQHLVEIDYDVASEDEYDGIA</sequence>
<dbReference type="Gene3D" id="3.30.70.330">
    <property type="match status" value="1"/>
</dbReference>